<dbReference type="Proteomes" id="UP000219338">
    <property type="component" value="Unassembled WGS sequence"/>
</dbReference>
<reference evidence="2" key="1">
    <citation type="journal article" date="2017" name="Nat. Ecol. Evol.">
        <title>Genome expansion and lineage-specific genetic innovations in the forest pathogenic fungi Armillaria.</title>
        <authorList>
            <person name="Sipos G."/>
            <person name="Prasanna A.N."/>
            <person name="Walter M.C."/>
            <person name="O'Connor E."/>
            <person name="Balint B."/>
            <person name="Krizsan K."/>
            <person name="Kiss B."/>
            <person name="Hess J."/>
            <person name="Varga T."/>
            <person name="Slot J."/>
            <person name="Riley R."/>
            <person name="Boka B."/>
            <person name="Rigling D."/>
            <person name="Barry K."/>
            <person name="Lee J."/>
            <person name="Mihaltcheva S."/>
            <person name="LaButti K."/>
            <person name="Lipzen A."/>
            <person name="Waldron R."/>
            <person name="Moloney N.M."/>
            <person name="Sperisen C."/>
            <person name="Kredics L."/>
            <person name="Vagvoelgyi C."/>
            <person name="Patrignani A."/>
            <person name="Fitzpatrick D."/>
            <person name="Nagy I."/>
            <person name="Doyle S."/>
            <person name="Anderson J.B."/>
            <person name="Grigoriev I.V."/>
            <person name="Gueldener U."/>
            <person name="Muensterkoetter M."/>
            <person name="Nagy L.G."/>
        </authorList>
    </citation>
    <scope>NUCLEOTIDE SEQUENCE [LARGE SCALE GENOMIC DNA]</scope>
    <source>
        <strain evidence="2">C18/9</strain>
    </source>
</reference>
<evidence type="ECO:0000313" key="2">
    <source>
        <dbReference type="Proteomes" id="UP000219338"/>
    </source>
</evidence>
<gene>
    <name evidence="1" type="ORF">ARMOST_20221</name>
</gene>
<dbReference type="AlphaFoldDB" id="A0A284S6P7"/>
<name>A0A284S6P7_ARMOS</name>
<sequence length="100" mass="11521">MTYRDPWDMVMEEALGREGWVVATRIFLLLTSMAAINDNGLISAVSRSASKPCRRRRFQDGALEKLSVQEKGFFISKKFPGQNIEQTLSVMERMGRLHWK</sequence>
<accession>A0A284S6P7</accession>
<protein>
    <submittedName>
        <fullName evidence="1">Uncharacterized protein</fullName>
    </submittedName>
</protein>
<evidence type="ECO:0000313" key="1">
    <source>
        <dbReference type="EMBL" id="SJL16692.1"/>
    </source>
</evidence>
<organism evidence="1 2">
    <name type="scientific">Armillaria ostoyae</name>
    <name type="common">Armillaria root rot fungus</name>
    <dbReference type="NCBI Taxonomy" id="47428"/>
    <lineage>
        <taxon>Eukaryota</taxon>
        <taxon>Fungi</taxon>
        <taxon>Dikarya</taxon>
        <taxon>Basidiomycota</taxon>
        <taxon>Agaricomycotina</taxon>
        <taxon>Agaricomycetes</taxon>
        <taxon>Agaricomycetidae</taxon>
        <taxon>Agaricales</taxon>
        <taxon>Marasmiineae</taxon>
        <taxon>Physalacriaceae</taxon>
        <taxon>Armillaria</taxon>
    </lineage>
</organism>
<dbReference type="EMBL" id="FUEG01000037">
    <property type="protein sequence ID" value="SJL16692.1"/>
    <property type="molecule type" value="Genomic_DNA"/>
</dbReference>
<keyword evidence="2" id="KW-1185">Reference proteome</keyword>
<proteinExistence type="predicted"/>